<dbReference type="GO" id="GO:0002055">
    <property type="term" value="F:adenine binding"/>
    <property type="evidence" value="ECO:0007669"/>
    <property type="project" value="TreeGrafter"/>
</dbReference>
<evidence type="ECO:0000256" key="2">
    <source>
        <dbReference type="ARBA" id="ARBA00003968"/>
    </source>
</evidence>
<evidence type="ECO:0000256" key="12">
    <source>
        <dbReference type="HAMAP-Rule" id="MF_00004"/>
    </source>
</evidence>
<feature type="domain" description="Phosphoribosyltransferase" evidence="13">
    <location>
        <begin position="27"/>
        <end position="149"/>
    </location>
</feature>
<dbReference type="InterPro" id="IPR050054">
    <property type="entry name" value="UPRTase/APRTase"/>
</dbReference>
<keyword evidence="10 12" id="KW-0808">Transferase</keyword>
<dbReference type="HAMAP" id="MF_00004">
    <property type="entry name" value="Aden_phosphoribosyltr"/>
    <property type="match status" value="1"/>
</dbReference>
<dbReference type="SUPFAM" id="SSF53271">
    <property type="entry name" value="PRTase-like"/>
    <property type="match status" value="1"/>
</dbReference>
<gene>
    <name evidence="12 14" type="primary">apt</name>
    <name evidence="14" type="ORF">MCORR_v1c00280</name>
</gene>
<dbReference type="RefSeq" id="WP_104206140.1">
    <property type="nucleotide sequence ID" value="NZ_PHNF01000001.1"/>
</dbReference>
<comment type="subcellular location">
    <subcellularLocation>
        <location evidence="3 12">Cytoplasm</location>
    </subcellularLocation>
</comment>
<evidence type="ECO:0000256" key="6">
    <source>
        <dbReference type="ARBA" id="ARBA00011738"/>
    </source>
</evidence>
<dbReference type="GO" id="GO:0006166">
    <property type="term" value="P:purine ribonucleoside salvage"/>
    <property type="evidence" value="ECO:0007669"/>
    <property type="project" value="UniProtKB-UniRule"/>
</dbReference>
<dbReference type="InterPro" id="IPR005764">
    <property type="entry name" value="Ade_phspho_trans"/>
</dbReference>
<comment type="catalytic activity">
    <reaction evidence="1 12">
        <text>AMP + diphosphate = 5-phospho-alpha-D-ribose 1-diphosphate + adenine</text>
        <dbReference type="Rhea" id="RHEA:16609"/>
        <dbReference type="ChEBI" id="CHEBI:16708"/>
        <dbReference type="ChEBI" id="CHEBI:33019"/>
        <dbReference type="ChEBI" id="CHEBI:58017"/>
        <dbReference type="ChEBI" id="CHEBI:456215"/>
        <dbReference type="EC" id="2.4.2.7"/>
    </reaction>
</comment>
<comment type="subunit">
    <text evidence="6 12">Homodimer.</text>
</comment>
<reference evidence="14 15" key="1">
    <citation type="submission" date="2017-11" db="EMBL/GenBank/DDBJ databases">
        <title>Genome sequence of Mesoplasma corruscae ELCA-2 (ATCC 49579).</title>
        <authorList>
            <person name="Lo W.-S."/>
            <person name="Kuo C.-H."/>
        </authorList>
    </citation>
    <scope>NUCLEOTIDE SEQUENCE [LARGE SCALE GENOMIC DNA]</scope>
    <source>
        <strain evidence="14 15">ELCA-2</strain>
    </source>
</reference>
<dbReference type="OrthoDB" id="9803963at2"/>
<dbReference type="Gene3D" id="3.40.50.2020">
    <property type="match status" value="1"/>
</dbReference>
<dbReference type="PANTHER" id="PTHR32315:SF3">
    <property type="entry name" value="ADENINE PHOSPHORIBOSYLTRANSFERASE"/>
    <property type="match status" value="1"/>
</dbReference>
<evidence type="ECO:0000256" key="1">
    <source>
        <dbReference type="ARBA" id="ARBA00000868"/>
    </source>
</evidence>
<evidence type="ECO:0000256" key="3">
    <source>
        <dbReference type="ARBA" id="ARBA00004496"/>
    </source>
</evidence>
<dbReference type="NCBIfam" id="NF002636">
    <property type="entry name" value="PRK02304.1-5"/>
    <property type="match status" value="1"/>
</dbReference>
<comment type="caution">
    <text evidence="14">The sequence shown here is derived from an EMBL/GenBank/DDBJ whole genome shotgun (WGS) entry which is preliminary data.</text>
</comment>
<dbReference type="CDD" id="cd06223">
    <property type="entry name" value="PRTases_typeI"/>
    <property type="match status" value="1"/>
</dbReference>
<evidence type="ECO:0000256" key="8">
    <source>
        <dbReference type="ARBA" id="ARBA00022490"/>
    </source>
</evidence>
<dbReference type="InterPro" id="IPR000836">
    <property type="entry name" value="PRTase_dom"/>
</dbReference>
<dbReference type="Pfam" id="PF00156">
    <property type="entry name" value="Pribosyltran"/>
    <property type="match status" value="1"/>
</dbReference>
<keyword evidence="9 12" id="KW-0328">Glycosyltransferase</keyword>
<evidence type="ECO:0000256" key="11">
    <source>
        <dbReference type="ARBA" id="ARBA00022726"/>
    </source>
</evidence>
<protein>
    <recommendedName>
        <fullName evidence="7 12">Adenine phosphoribosyltransferase</fullName>
        <shortName evidence="12">APRT</shortName>
        <ecNumber evidence="7 12">2.4.2.7</ecNumber>
    </recommendedName>
</protein>
<organism evidence="14 15">
    <name type="scientific">Mesoplasma corruscae</name>
    <dbReference type="NCBI Taxonomy" id="216874"/>
    <lineage>
        <taxon>Bacteria</taxon>
        <taxon>Bacillati</taxon>
        <taxon>Mycoplasmatota</taxon>
        <taxon>Mollicutes</taxon>
        <taxon>Entomoplasmatales</taxon>
        <taxon>Entomoplasmataceae</taxon>
        <taxon>Mesoplasma</taxon>
    </lineage>
</organism>
<comment type="pathway">
    <text evidence="4 12">Purine metabolism; AMP biosynthesis via salvage pathway; AMP from adenine: step 1/1.</text>
</comment>
<evidence type="ECO:0000256" key="4">
    <source>
        <dbReference type="ARBA" id="ARBA00004659"/>
    </source>
</evidence>
<keyword evidence="11 12" id="KW-0660">Purine salvage</keyword>
<dbReference type="NCBIfam" id="TIGR01090">
    <property type="entry name" value="apt"/>
    <property type="match status" value="1"/>
</dbReference>
<evidence type="ECO:0000313" key="14">
    <source>
        <dbReference type="EMBL" id="PPE06400.1"/>
    </source>
</evidence>
<accession>A0A2S5RGH2</accession>
<evidence type="ECO:0000256" key="10">
    <source>
        <dbReference type="ARBA" id="ARBA00022679"/>
    </source>
</evidence>
<dbReference type="UniPathway" id="UPA00588">
    <property type="reaction ID" value="UER00646"/>
</dbReference>
<keyword evidence="15" id="KW-1185">Reference proteome</keyword>
<dbReference type="Proteomes" id="UP000239785">
    <property type="component" value="Unassembled WGS sequence"/>
</dbReference>
<evidence type="ECO:0000313" key="15">
    <source>
        <dbReference type="Proteomes" id="UP000239785"/>
    </source>
</evidence>
<dbReference type="EMBL" id="PHNF01000001">
    <property type="protein sequence ID" value="PPE06400.1"/>
    <property type="molecule type" value="Genomic_DNA"/>
</dbReference>
<evidence type="ECO:0000256" key="5">
    <source>
        <dbReference type="ARBA" id="ARBA00008391"/>
    </source>
</evidence>
<dbReference type="GO" id="GO:0044209">
    <property type="term" value="P:AMP salvage"/>
    <property type="evidence" value="ECO:0007669"/>
    <property type="project" value="UniProtKB-UniRule"/>
</dbReference>
<dbReference type="EC" id="2.4.2.7" evidence="7 12"/>
<dbReference type="GO" id="GO:0016208">
    <property type="term" value="F:AMP binding"/>
    <property type="evidence" value="ECO:0007669"/>
    <property type="project" value="TreeGrafter"/>
</dbReference>
<dbReference type="GO" id="GO:0006168">
    <property type="term" value="P:adenine salvage"/>
    <property type="evidence" value="ECO:0007669"/>
    <property type="project" value="InterPro"/>
</dbReference>
<proteinExistence type="inferred from homology"/>
<dbReference type="GO" id="GO:0003999">
    <property type="term" value="F:adenine phosphoribosyltransferase activity"/>
    <property type="evidence" value="ECO:0007669"/>
    <property type="project" value="UniProtKB-UniRule"/>
</dbReference>
<evidence type="ECO:0000256" key="9">
    <source>
        <dbReference type="ARBA" id="ARBA00022676"/>
    </source>
</evidence>
<comment type="function">
    <text evidence="2 12">Catalyzes a salvage reaction resulting in the formation of AMP, that is energically less costly than de novo synthesis.</text>
</comment>
<keyword evidence="8 12" id="KW-0963">Cytoplasm</keyword>
<comment type="similarity">
    <text evidence="5 12">Belongs to the purine/pyrimidine phosphoribosyltransferase family.</text>
</comment>
<dbReference type="GO" id="GO:0005737">
    <property type="term" value="C:cytoplasm"/>
    <property type="evidence" value="ECO:0007669"/>
    <property type="project" value="UniProtKB-SubCell"/>
</dbReference>
<evidence type="ECO:0000256" key="7">
    <source>
        <dbReference type="ARBA" id="ARBA00011893"/>
    </source>
</evidence>
<dbReference type="InterPro" id="IPR029057">
    <property type="entry name" value="PRTase-like"/>
</dbReference>
<sequence length="170" mass="19099">MNLKDYILNVENFPIDGVGFKDVTPLLNDAKAFEFAINQMAEFVIKTKADVIVAPEARGFLFASAVAYATKKRFVLIRKPGKLPRQVISVKYDLEYGTNILELHKNDIKPSDKVVIVDDVLATGGTTEAIIELVEKEQGIIAGISFLIDLESLHQKELFKQYPLQKILKY</sequence>
<dbReference type="AlphaFoldDB" id="A0A2S5RGH2"/>
<evidence type="ECO:0000259" key="13">
    <source>
        <dbReference type="Pfam" id="PF00156"/>
    </source>
</evidence>
<name>A0A2S5RGH2_9MOLU</name>
<dbReference type="PANTHER" id="PTHR32315">
    <property type="entry name" value="ADENINE PHOSPHORIBOSYLTRANSFERASE"/>
    <property type="match status" value="1"/>
</dbReference>
<dbReference type="FunFam" id="3.40.50.2020:FF:000004">
    <property type="entry name" value="Adenine phosphoribosyltransferase"/>
    <property type="match status" value="1"/>
</dbReference>